<name>A0AAW2YNW8_9EUKA</name>
<evidence type="ECO:0000256" key="2">
    <source>
        <dbReference type="SAM" id="SignalP"/>
    </source>
</evidence>
<proteinExistence type="predicted"/>
<evidence type="ECO:0000313" key="3">
    <source>
        <dbReference type="EMBL" id="KAL0478319.1"/>
    </source>
</evidence>
<keyword evidence="3" id="KW-0378">Hydrolase</keyword>
<dbReference type="AlphaFoldDB" id="A0AAW2YNW8"/>
<gene>
    <name evidence="3" type="ORF">AKO1_008583</name>
</gene>
<dbReference type="EMBL" id="JAOPGA020000365">
    <property type="protein sequence ID" value="KAL0478319.1"/>
    <property type="molecule type" value="Genomic_DNA"/>
</dbReference>
<keyword evidence="2" id="KW-0732">Signal</keyword>
<feature type="signal peptide" evidence="2">
    <location>
        <begin position="1"/>
        <end position="16"/>
    </location>
</feature>
<sequence length="604" mass="63728">MYKLLIVAAVIASVAAQLPPTNFTRNCNTLQANAFCFPYVKYQTPNANVNQSDLAASNAYNSTLYSRFYLPTITFFNTSSVVNTTYNVNGTIITNSTIVYTITNTTTYNITITPQCSAAMATYFCQRNLPKCGLYGQTYSNVSQSICDNLALQCAGNVTAQDCSGNLYSTTDGNYPVCYNAPYVGLGSGCVSASNFDNLAVTSTVSVTQCAAPNTCISGTCTQPSAYNSACTTTCTQMTGPNTIAPRLSCIQNRCLIPNRRGGSNCTFNQECSSNNCAAGQCVDKNVDETCTSNGQCGLNTFCNTVSGRCEQLELPPITCGLNTGRNTSEVLCNSNQFVCVNGTSGAVCTAYAQQGQRCSTTPLTGTTAVYPLPTCLPILSCLNGMCVDPNARAPLGGACNSTLSCDLSATCRYTGSSTQGVCDTPSNVACDTQATPNDFSYVSTLGLSRQCNAYQFCSCSSSNSTGVCAPAQIDVNTPVCISQKNDFTSCAVRRCEAQAINQFYPYSNDRSCVSTSCSVEIDNYYCCVTRTLGSSYVAPAGFNSNFCNTNTVAATPTPSIRPTTRSPIQTSAPTPTPTSSSVKTMASTMVMVIVGIATFALVL</sequence>
<feature type="region of interest" description="Disordered" evidence="1">
    <location>
        <begin position="558"/>
        <end position="581"/>
    </location>
</feature>
<dbReference type="GO" id="GO:0016787">
    <property type="term" value="F:hydrolase activity"/>
    <property type="evidence" value="ECO:0007669"/>
    <property type="project" value="UniProtKB-KW"/>
</dbReference>
<comment type="caution">
    <text evidence="3">The sequence shown here is derived from an EMBL/GenBank/DDBJ whole genome shotgun (WGS) entry which is preliminary data.</text>
</comment>
<organism evidence="3 4">
    <name type="scientific">Acrasis kona</name>
    <dbReference type="NCBI Taxonomy" id="1008807"/>
    <lineage>
        <taxon>Eukaryota</taxon>
        <taxon>Discoba</taxon>
        <taxon>Heterolobosea</taxon>
        <taxon>Tetramitia</taxon>
        <taxon>Eutetramitia</taxon>
        <taxon>Acrasidae</taxon>
        <taxon>Acrasis</taxon>
    </lineage>
</organism>
<protein>
    <submittedName>
        <fullName evidence="3">Acetyl-CoA hydrolase</fullName>
    </submittedName>
</protein>
<reference evidence="3 4" key="1">
    <citation type="submission" date="2024-03" db="EMBL/GenBank/DDBJ databases">
        <title>The Acrasis kona genome and developmental transcriptomes reveal deep origins of eukaryotic multicellular pathways.</title>
        <authorList>
            <person name="Sheikh S."/>
            <person name="Fu C.-J."/>
            <person name="Brown M.W."/>
            <person name="Baldauf S.L."/>
        </authorList>
    </citation>
    <scope>NUCLEOTIDE SEQUENCE [LARGE SCALE GENOMIC DNA]</scope>
    <source>
        <strain evidence="3 4">ATCC MYA-3509</strain>
    </source>
</reference>
<keyword evidence="4" id="KW-1185">Reference proteome</keyword>
<evidence type="ECO:0000256" key="1">
    <source>
        <dbReference type="SAM" id="MobiDB-lite"/>
    </source>
</evidence>
<accession>A0AAW2YNW8</accession>
<feature type="chain" id="PRO_5043520300" evidence="2">
    <location>
        <begin position="17"/>
        <end position="604"/>
    </location>
</feature>
<evidence type="ECO:0000313" key="4">
    <source>
        <dbReference type="Proteomes" id="UP001431209"/>
    </source>
</evidence>
<dbReference type="Proteomes" id="UP001431209">
    <property type="component" value="Unassembled WGS sequence"/>
</dbReference>